<sequence>MGDLPSRVVHTPTDCGKTDMFLLSLIAPASKNCKYVSLVFIPYNVILVDSMRRLKTKNLL</sequence>
<dbReference type="RefSeq" id="XP_003681483.1">
    <property type="nucleotide sequence ID" value="XM_003681435.1"/>
</dbReference>
<dbReference type="OrthoDB" id="4050369at2759"/>
<keyword evidence="2" id="KW-1185">Reference proteome</keyword>
<name>G8ZUH8_TORDE</name>
<gene>
    <name evidence="1" type="primary">TDEL0E00290</name>
    <name evidence="1" type="ORF">TDEL_0E00290</name>
</gene>
<reference evidence="1 2" key="1">
    <citation type="journal article" date="2011" name="Proc. Natl. Acad. Sci. U.S.A.">
        <title>Evolutionary erosion of yeast sex chromosomes by mating-type switching accidents.</title>
        <authorList>
            <person name="Gordon J.L."/>
            <person name="Armisen D."/>
            <person name="Proux-Wera E."/>
            <person name="Oheigeartaigh S.S."/>
            <person name="Byrne K.P."/>
            <person name="Wolfe K.H."/>
        </authorList>
    </citation>
    <scope>NUCLEOTIDE SEQUENCE [LARGE SCALE GENOMIC DNA]</scope>
    <source>
        <strain evidence="2">ATCC 10662 / CBS 1146 / NBRC 0425 / NCYC 2629 / NRRL Y-866</strain>
    </source>
</reference>
<dbReference type="GeneID" id="11503665"/>
<dbReference type="EMBL" id="HE616746">
    <property type="protein sequence ID" value="CCE92272.1"/>
    <property type="molecule type" value="Genomic_DNA"/>
</dbReference>
<evidence type="ECO:0008006" key="3">
    <source>
        <dbReference type="Google" id="ProtNLM"/>
    </source>
</evidence>
<dbReference type="InParanoid" id="G8ZUH8"/>
<proteinExistence type="predicted"/>
<organism evidence="1 2">
    <name type="scientific">Torulaspora delbrueckii</name>
    <name type="common">Yeast</name>
    <name type="synonym">Candida colliculosa</name>
    <dbReference type="NCBI Taxonomy" id="4950"/>
    <lineage>
        <taxon>Eukaryota</taxon>
        <taxon>Fungi</taxon>
        <taxon>Dikarya</taxon>
        <taxon>Ascomycota</taxon>
        <taxon>Saccharomycotina</taxon>
        <taxon>Saccharomycetes</taxon>
        <taxon>Saccharomycetales</taxon>
        <taxon>Saccharomycetaceae</taxon>
        <taxon>Torulaspora</taxon>
    </lineage>
</organism>
<dbReference type="AlphaFoldDB" id="G8ZUH8"/>
<evidence type="ECO:0000313" key="2">
    <source>
        <dbReference type="Proteomes" id="UP000005627"/>
    </source>
</evidence>
<dbReference type="KEGG" id="tdl:TDEL_0E00290"/>
<accession>G8ZUH8</accession>
<evidence type="ECO:0000313" key="1">
    <source>
        <dbReference type="EMBL" id="CCE92272.1"/>
    </source>
</evidence>
<dbReference type="HOGENOM" id="CLU_2943454_0_0_1"/>
<protein>
    <recommendedName>
        <fullName evidence="3">DEAD/DEAH box helicase domain-containing protein</fullName>
    </recommendedName>
</protein>
<dbReference type="Proteomes" id="UP000005627">
    <property type="component" value="Chromosome 5"/>
</dbReference>